<accession>A0AAU9ADE1</accession>
<evidence type="ECO:0000313" key="2">
    <source>
        <dbReference type="Proteomes" id="UP000218824"/>
    </source>
</evidence>
<dbReference type="KEGG" id="lem:LEN_1022"/>
<dbReference type="EMBL" id="AP014940">
    <property type="protein sequence ID" value="BAV96509.1"/>
    <property type="molecule type" value="Genomic_DNA"/>
</dbReference>
<evidence type="ECO:0000313" key="1">
    <source>
        <dbReference type="EMBL" id="BAV96509.1"/>
    </source>
</evidence>
<sequence length="292" mass="31988">MSFLSKLFGRKPAAPSAASPALLDLSAFAQRFAGELRDAFPDAHIRIVPGAQNEARIDVSLPGEIQAGLQLGNAYQRYLSEPQALDAVLADQMASVREMQRRLSAEDEDDEAGVVLPVIKTRDWYDTAMNQLRASQPDMDAVPFVVEPLAGDLIVTYVLDTPASMSFLSPHEAEQRELRGDALRAHALENLARSLPQLELQGGGGRYAARLDRNYDAGMALLFERWRDRIELRGEPVFAIAARDELMVCGSEDGESVAALREIAQEIARSSPYGLSSGLFVWRDGGLRAFEG</sequence>
<evidence type="ECO:0008006" key="3">
    <source>
        <dbReference type="Google" id="ProtNLM"/>
    </source>
</evidence>
<dbReference type="GeneID" id="83062912"/>
<protein>
    <recommendedName>
        <fullName evidence="3">DUF1444 family protein</fullName>
    </recommendedName>
</protein>
<name>A0AAU9ADE1_LYSEN</name>
<gene>
    <name evidence="1" type="ORF">LEN_1022</name>
</gene>
<reference evidence="1 2" key="1">
    <citation type="journal article" date="2017" name="DNA Res.">
        <title>Complete genome sequence and expression profile of the commercial lytic enzyme producer Lysobacter enzymogenes M497-1.</title>
        <authorList>
            <person name="Takami H."/>
            <person name="Toyoda A."/>
            <person name="Uchiyama I."/>
            <person name="Itoh T."/>
            <person name="Takaki Y."/>
            <person name="Arai W."/>
            <person name="Nishi S."/>
            <person name="Kawai M."/>
            <person name="Shinya K."/>
            <person name="Ikeda H."/>
        </authorList>
    </citation>
    <scope>NUCLEOTIDE SEQUENCE [LARGE SCALE GENOMIC DNA]</scope>
    <source>
        <strain evidence="1 2">M497-1</strain>
    </source>
</reference>
<dbReference type="RefSeq" id="WP_096376904.1">
    <property type="nucleotide sequence ID" value="NZ_AP014940.1"/>
</dbReference>
<organism evidence="1 2">
    <name type="scientific">Lysobacter enzymogenes</name>
    <dbReference type="NCBI Taxonomy" id="69"/>
    <lineage>
        <taxon>Bacteria</taxon>
        <taxon>Pseudomonadati</taxon>
        <taxon>Pseudomonadota</taxon>
        <taxon>Gammaproteobacteria</taxon>
        <taxon>Lysobacterales</taxon>
        <taxon>Lysobacteraceae</taxon>
        <taxon>Lysobacter</taxon>
    </lineage>
</organism>
<dbReference type="Proteomes" id="UP000218824">
    <property type="component" value="Chromosome"/>
</dbReference>
<dbReference type="AlphaFoldDB" id="A0AAU9ADE1"/>
<proteinExistence type="predicted"/>